<accession>W6UL89</accession>
<proteinExistence type="predicted"/>
<organism evidence="2 3">
    <name type="scientific">Echinococcus granulosus</name>
    <name type="common">Hydatid tapeworm</name>
    <dbReference type="NCBI Taxonomy" id="6210"/>
    <lineage>
        <taxon>Eukaryota</taxon>
        <taxon>Metazoa</taxon>
        <taxon>Spiralia</taxon>
        <taxon>Lophotrochozoa</taxon>
        <taxon>Platyhelminthes</taxon>
        <taxon>Cestoda</taxon>
        <taxon>Eucestoda</taxon>
        <taxon>Cyclophyllidea</taxon>
        <taxon>Taeniidae</taxon>
        <taxon>Echinococcus</taxon>
        <taxon>Echinococcus granulosus group</taxon>
    </lineage>
</organism>
<dbReference type="EMBL" id="APAU02000287">
    <property type="protein sequence ID" value="EUB54279.1"/>
    <property type="molecule type" value="Genomic_DNA"/>
</dbReference>
<reference evidence="2 3" key="1">
    <citation type="journal article" date="2013" name="Nat. Genet.">
        <title>The genome of the hydatid tapeworm Echinococcus granulosus.</title>
        <authorList>
            <person name="Zheng H."/>
            <person name="Zhang W."/>
            <person name="Zhang L."/>
            <person name="Zhang Z."/>
            <person name="Li J."/>
            <person name="Lu G."/>
            <person name="Zhu Y."/>
            <person name="Wang Y."/>
            <person name="Huang Y."/>
            <person name="Liu J."/>
            <person name="Kang H."/>
            <person name="Chen J."/>
            <person name="Wang L."/>
            <person name="Chen A."/>
            <person name="Yu S."/>
            <person name="Gao Z."/>
            <person name="Jin L."/>
            <person name="Gu W."/>
            <person name="Wang Z."/>
            <person name="Zhao L."/>
            <person name="Shi B."/>
            <person name="Wen H."/>
            <person name="Lin R."/>
            <person name="Jones M.K."/>
            <person name="Brejova B."/>
            <person name="Vinar T."/>
            <person name="Zhao G."/>
            <person name="McManus D.P."/>
            <person name="Chen Z."/>
            <person name="Zhou Y."/>
            <person name="Wang S."/>
        </authorList>
    </citation>
    <scope>NUCLEOTIDE SEQUENCE [LARGE SCALE GENOMIC DNA]</scope>
</reference>
<keyword evidence="3" id="KW-1185">Reference proteome</keyword>
<dbReference type="KEGG" id="egl:EGR_10863"/>
<evidence type="ECO:0000313" key="3">
    <source>
        <dbReference type="Proteomes" id="UP000019149"/>
    </source>
</evidence>
<dbReference type="AlphaFoldDB" id="W6UL89"/>
<gene>
    <name evidence="2" type="ORF">EGR_10863</name>
</gene>
<keyword evidence="1" id="KW-0812">Transmembrane</keyword>
<sequence length="182" mass="21412">MLNAPTQNNKEMTLFREKKLEQYSVKQVHRFSLSMNFKILLFYFKLSLIRKIAEIFDLQKAVQINRFKMECIMLTSRLPKMINQVKWGGCGTLSPPPPPPLWLSQWKGLLRAHFQVTFIKFCQFPPLCYCAMLILLFLVLTFALDILLKKRGTPIAPYILKKDIEKQTDYRGSQIRHPHHSK</sequence>
<dbReference type="CTD" id="36346578"/>
<dbReference type="GeneID" id="36346578"/>
<feature type="transmembrane region" description="Helical" evidence="1">
    <location>
        <begin position="124"/>
        <end position="148"/>
    </location>
</feature>
<keyword evidence="1" id="KW-1133">Transmembrane helix</keyword>
<evidence type="ECO:0000313" key="2">
    <source>
        <dbReference type="EMBL" id="EUB54279.1"/>
    </source>
</evidence>
<protein>
    <submittedName>
        <fullName evidence="2">Uncharacterized protein</fullName>
    </submittedName>
</protein>
<dbReference type="RefSeq" id="XP_024345475.1">
    <property type="nucleotide sequence ID" value="XM_024500112.1"/>
</dbReference>
<dbReference type="Proteomes" id="UP000019149">
    <property type="component" value="Unassembled WGS sequence"/>
</dbReference>
<keyword evidence="1" id="KW-0472">Membrane</keyword>
<evidence type="ECO:0000256" key="1">
    <source>
        <dbReference type="SAM" id="Phobius"/>
    </source>
</evidence>
<name>W6UL89_ECHGR</name>
<comment type="caution">
    <text evidence="2">The sequence shown here is derived from an EMBL/GenBank/DDBJ whole genome shotgun (WGS) entry which is preliminary data.</text>
</comment>